<dbReference type="SUPFAM" id="SSF56672">
    <property type="entry name" value="DNA/RNA polymerases"/>
    <property type="match status" value="1"/>
</dbReference>
<dbReference type="Pfam" id="PF00476">
    <property type="entry name" value="DNA_pol_A"/>
    <property type="match status" value="1"/>
</dbReference>
<dbReference type="CDD" id="cd08642">
    <property type="entry name" value="DNA_pol_A_pol_I_A"/>
    <property type="match status" value="1"/>
</dbReference>
<dbReference type="InterPro" id="IPR012337">
    <property type="entry name" value="RNaseH-like_sf"/>
</dbReference>
<dbReference type="Gene3D" id="1.10.150.20">
    <property type="entry name" value="5' to 3' exonuclease, C-terminal subdomain"/>
    <property type="match status" value="1"/>
</dbReference>
<dbReference type="InterPro" id="IPR043502">
    <property type="entry name" value="DNA/RNA_pol_sf"/>
</dbReference>
<reference evidence="4" key="1">
    <citation type="journal article" date="2021" name="Proc. Natl. Acad. Sci. U.S.A.">
        <title>A Catalog of Tens of Thousands of Viruses from Human Metagenomes Reveals Hidden Associations with Chronic Diseases.</title>
        <authorList>
            <person name="Tisza M.J."/>
            <person name="Buck C.B."/>
        </authorList>
    </citation>
    <scope>NUCLEOTIDE SEQUENCE</scope>
    <source>
        <strain evidence="4">CtGMq5</strain>
    </source>
</reference>
<organism evidence="4">
    <name type="scientific">Siphoviridae sp. ctGMq5</name>
    <dbReference type="NCBI Taxonomy" id="2826220"/>
    <lineage>
        <taxon>Viruses</taxon>
        <taxon>Duplodnaviria</taxon>
        <taxon>Heunggongvirae</taxon>
        <taxon>Uroviricota</taxon>
        <taxon>Caudoviricetes</taxon>
    </lineage>
</organism>
<dbReference type="GO" id="GO:0006261">
    <property type="term" value="P:DNA-templated DNA replication"/>
    <property type="evidence" value="ECO:0007669"/>
    <property type="project" value="InterPro"/>
</dbReference>
<evidence type="ECO:0000256" key="1">
    <source>
        <dbReference type="ARBA" id="ARBA00022705"/>
    </source>
</evidence>
<feature type="domain" description="DNA-directed DNA polymerase family A palm" evidence="3">
    <location>
        <begin position="372"/>
        <end position="625"/>
    </location>
</feature>
<dbReference type="SUPFAM" id="SSF53098">
    <property type="entry name" value="Ribonuclease H-like"/>
    <property type="match status" value="1"/>
</dbReference>
<dbReference type="GO" id="GO:0039693">
    <property type="term" value="P:viral DNA genome replication"/>
    <property type="evidence" value="ECO:0007669"/>
    <property type="project" value="UniProtKB-KW"/>
</dbReference>
<keyword evidence="1" id="KW-0235">DNA replication</keyword>
<dbReference type="PANTHER" id="PTHR10133">
    <property type="entry name" value="DNA POLYMERASE I"/>
    <property type="match status" value="1"/>
</dbReference>
<dbReference type="Gene3D" id="3.30.70.370">
    <property type="match status" value="1"/>
</dbReference>
<name>A0A8S5NME2_9CAUD</name>
<evidence type="ECO:0000256" key="2">
    <source>
        <dbReference type="ARBA" id="ARBA00023109"/>
    </source>
</evidence>
<dbReference type="GO" id="GO:0006302">
    <property type="term" value="P:double-strand break repair"/>
    <property type="evidence" value="ECO:0007669"/>
    <property type="project" value="TreeGrafter"/>
</dbReference>
<accession>A0A8S5NME2</accession>
<proteinExistence type="predicted"/>
<evidence type="ECO:0000313" key="4">
    <source>
        <dbReference type="EMBL" id="DAD95894.1"/>
    </source>
</evidence>
<dbReference type="InterPro" id="IPR002298">
    <property type="entry name" value="DNA_polymerase_A"/>
</dbReference>
<dbReference type="PANTHER" id="PTHR10133:SF27">
    <property type="entry name" value="DNA POLYMERASE NU"/>
    <property type="match status" value="1"/>
</dbReference>
<dbReference type="EMBL" id="BK015206">
    <property type="protein sequence ID" value="DAD95894.1"/>
    <property type="molecule type" value="Genomic_DNA"/>
</dbReference>
<dbReference type="GO" id="GO:0003677">
    <property type="term" value="F:DNA binding"/>
    <property type="evidence" value="ECO:0007669"/>
    <property type="project" value="InterPro"/>
</dbReference>
<sequence>MHHLSIDLETYSSVPIKKTGAQRYIASPDFEILLFAYSLDDQPVQVIDMAMGEQIPEWLIQALYSPDCIKHAYNAAFEFGCLSKVYGPLIPAQWRDTMLHSLYCGYAASLDAAGKAIGLSEDKQKLNTGKALIRYFCVPCKPTKSNGGRTRNLPHHDPERWKLFKEYNAQDVVTEMTIENWLSSRPVPDFVQKQWETDLCINLRGVAVDMPFVEGALVIGAQVKADLIQEAKNISHLDNPNSVQQLTAWLNKEASNGIELTDLRKDTVSEMLERDDNSPDVQRMLAIRQELGKTSTKKYDAIKTCVCPDDRVRGLLQFYGANRTGRWAGRLVQVQNLPRTYTNPIEIARELVTDRRTNAVRLIYGNVSDTLSQLIRTAFVASPGNVLIDADFSAIEARVISWLAGEKWRLDVFKSHGKIYEASASQMFGVPIERIKKGNPEYALRAKGKVAELALGYQGSAGALIAMGALNMGLSENELPDIVNRWRTANSHIRDLWYEMDEAAVSVIQNGGCQRVKNLWLAREYDSHTGTHSFTIMLPSGRKLYYNNPQIGANRWGNPSITYMGITENNKWGRIETYGGKLVENCVQAIARDCLAEAIERLEAAGFPIVFHVHDEVVIDMKPFADNEAMLDRVVQIMRQPPAWGQDIPLNADGWVGDFFTKD</sequence>
<dbReference type="SMART" id="SM00482">
    <property type="entry name" value="POLAc"/>
    <property type="match status" value="1"/>
</dbReference>
<keyword evidence="2" id="KW-1194">Viral DNA replication</keyword>
<dbReference type="GO" id="GO:0003887">
    <property type="term" value="F:DNA-directed DNA polymerase activity"/>
    <property type="evidence" value="ECO:0007669"/>
    <property type="project" value="InterPro"/>
</dbReference>
<evidence type="ECO:0000259" key="3">
    <source>
        <dbReference type="SMART" id="SM00482"/>
    </source>
</evidence>
<protein>
    <submittedName>
        <fullName evidence="4">DNA polymerase I</fullName>
    </submittedName>
</protein>
<dbReference type="InterPro" id="IPR001098">
    <property type="entry name" value="DNA-dir_DNA_pol_A_palm_dom"/>
</dbReference>